<feature type="region of interest" description="Disordered" evidence="4">
    <location>
        <begin position="204"/>
        <end position="226"/>
    </location>
</feature>
<proteinExistence type="inferred from homology"/>
<keyword evidence="8" id="KW-1185">Reference proteome</keyword>
<feature type="transmembrane region" description="Helical" evidence="5">
    <location>
        <begin position="32"/>
        <end position="49"/>
    </location>
</feature>
<dbReference type="SUPFAM" id="SSF52402">
    <property type="entry name" value="Adenine nucleotide alpha hydrolases-like"/>
    <property type="match status" value="1"/>
</dbReference>
<sequence>MDPTVAVVFVAVWVAVGLITGGWMVRRGHDPRWLLIAVALGPIFVPVALERVERRPRLAGAGPDGIPAPRGQTPGGPRVLVGTDGSPEAEQALRTAVGLLGAHCGVLVLAEVVSYDATEADTRAALEAARPRLATTATELADEIPLRFEVLAGPPGPALRRFAEDQDMDLVVVGRRGRGLSARLLGSVSADLVQHSPVPVLVVEPAARPAPSDTPRRQRSAPPPAR</sequence>
<comment type="similarity">
    <text evidence="1">Belongs to the universal stress protein A family.</text>
</comment>
<keyword evidence="5" id="KW-0812">Transmembrane</keyword>
<name>A0A1V9A578_SACPI</name>
<dbReference type="Gene3D" id="3.40.50.620">
    <property type="entry name" value="HUPs"/>
    <property type="match status" value="1"/>
</dbReference>
<reference evidence="7 8" key="1">
    <citation type="submission" date="2017-02" db="EMBL/GenBank/DDBJ databases">
        <title>Draft genome of Saccharomonospora sp. 154.</title>
        <authorList>
            <person name="Alonso-Carmona G.S."/>
            <person name="De La Haba R."/>
            <person name="Vera-Gargallo B."/>
            <person name="Sandoval-Trujillo A.H."/>
            <person name="Ramirez-Duran N."/>
            <person name="Ventosa A."/>
        </authorList>
    </citation>
    <scope>NUCLEOTIDE SEQUENCE [LARGE SCALE GENOMIC DNA]</scope>
    <source>
        <strain evidence="7 8">LRS4.154</strain>
    </source>
</reference>
<feature type="transmembrane region" description="Helical" evidence="5">
    <location>
        <begin position="6"/>
        <end position="25"/>
    </location>
</feature>
<feature type="region of interest" description="Disordered" evidence="4">
    <location>
        <begin position="58"/>
        <end position="85"/>
    </location>
</feature>
<dbReference type="CDD" id="cd00293">
    <property type="entry name" value="USP-like"/>
    <property type="match status" value="1"/>
</dbReference>
<gene>
    <name evidence="7" type="ORF">B1813_08340</name>
</gene>
<feature type="domain" description="UspA" evidence="6">
    <location>
        <begin position="78"/>
        <end position="203"/>
    </location>
</feature>
<dbReference type="InterPro" id="IPR006015">
    <property type="entry name" value="Universal_stress_UspA"/>
</dbReference>
<keyword evidence="2" id="KW-0547">Nucleotide-binding</keyword>
<dbReference type="AlphaFoldDB" id="A0A1V9A578"/>
<keyword evidence="3" id="KW-0067">ATP-binding</keyword>
<dbReference type="Proteomes" id="UP000192591">
    <property type="component" value="Unassembled WGS sequence"/>
</dbReference>
<dbReference type="EMBL" id="MWIH01000005">
    <property type="protein sequence ID" value="OQO92233.1"/>
    <property type="molecule type" value="Genomic_DNA"/>
</dbReference>
<evidence type="ECO:0000256" key="3">
    <source>
        <dbReference type="ARBA" id="ARBA00022840"/>
    </source>
</evidence>
<dbReference type="PRINTS" id="PR01438">
    <property type="entry name" value="UNVRSLSTRESS"/>
</dbReference>
<evidence type="ECO:0000256" key="4">
    <source>
        <dbReference type="SAM" id="MobiDB-lite"/>
    </source>
</evidence>
<keyword evidence="5" id="KW-0472">Membrane</keyword>
<dbReference type="STRING" id="1962155.B1813_08340"/>
<dbReference type="InterPro" id="IPR014729">
    <property type="entry name" value="Rossmann-like_a/b/a_fold"/>
</dbReference>
<accession>A0A1V9A578</accession>
<keyword evidence="5" id="KW-1133">Transmembrane helix</keyword>
<dbReference type="GO" id="GO:0005524">
    <property type="term" value="F:ATP binding"/>
    <property type="evidence" value="ECO:0007669"/>
    <property type="project" value="UniProtKB-KW"/>
</dbReference>
<evidence type="ECO:0000259" key="6">
    <source>
        <dbReference type="Pfam" id="PF00582"/>
    </source>
</evidence>
<comment type="caution">
    <text evidence="7">The sequence shown here is derived from an EMBL/GenBank/DDBJ whole genome shotgun (WGS) entry which is preliminary data.</text>
</comment>
<dbReference type="RefSeq" id="WP_081191338.1">
    <property type="nucleotide sequence ID" value="NZ_MWIH01000005.1"/>
</dbReference>
<organism evidence="7 8">
    <name type="scientific">Saccharomonospora piscinae</name>
    <dbReference type="NCBI Taxonomy" id="687388"/>
    <lineage>
        <taxon>Bacteria</taxon>
        <taxon>Bacillati</taxon>
        <taxon>Actinomycetota</taxon>
        <taxon>Actinomycetes</taxon>
        <taxon>Pseudonocardiales</taxon>
        <taxon>Pseudonocardiaceae</taxon>
        <taxon>Saccharomonospora</taxon>
    </lineage>
</organism>
<dbReference type="PANTHER" id="PTHR46268:SF27">
    <property type="entry name" value="UNIVERSAL STRESS PROTEIN RV2623"/>
    <property type="match status" value="1"/>
</dbReference>
<evidence type="ECO:0000256" key="1">
    <source>
        <dbReference type="ARBA" id="ARBA00008791"/>
    </source>
</evidence>
<evidence type="ECO:0000256" key="5">
    <source>
        <dbReference type="SAM" id="Phobius"/>
    </source>
</evidence>
<dbReference type="PANTHER" id="PTHR46268">
    <property type="entry name" value="STRESS RESPONSE PROTEIN NHAX"/>
    <property type="match status" value="1"/>
</dbReference>
<evidence type="ECO:0000313" key="8">
    <source>
        <dbReference type="Proteomes" id="UP000192591"/>
    </source>
</evidence>
<protein>
    <submittedName>
        <fullName evidence="7">Universal stress protein UspA</fullName>
    </submittedName>
</protein>
<dbReference type="Pfam" id="PF00582">
    <property type="entry name" value="Usp"/>
    <property type="match status" value="1"/>
</dbReference>
<evidence type="ECO:0000313" key="7">
    <source>
        <dbReference type="EMBL" id="OQO92233.1"/>
    </source>
</evidence>
<evidence type="ECO:0000256" key="2">
    <source>
        <dbReference type="ARBA" id="ARBA00022741"/>
    </source>
</evidence>
<dbReference type="InterPro" id="IPR006016">
    <property type="entry name" value="UspA"/>
</dbReference>